<protein>
    <submittedName>
        <fullName evidence="1">Uncharacterized protein</fullName>
    </submittedName>
</protein>
<name>A0A6V7QGY3_ANACO</name>
<proteinExistence type="predicted"/>
<sequence length="236" mass="26454">MRSCKVVNDKIKEDDHWPGDLFTVDDAPEGAERIINVPQAVKPKLSAANSKSKAAEPVALTSPEPKAVVPKLKASESELKLAKLVAPVQPAAQEQKAAETAQIVIDISLSEEACKTKKLSVAKKDRKKYFWYYGKGVLPRKDQNLIVNFLHSDTKLIRVPSKNIEIARNDFIDLTSHMAFMSFDIIDSYQHLLEKATGHRCIYSPTFLHQSMDSDFDRRKFTANVIEGAIKGAKFW</sequence>
<gene>
    <name evidence="1" type="ORF">CB5_LOCUS25571</name>
</gene>
<organism evidence="1">
    <name type="scientific">Ananas comosus var. bracteatus</name>
    <name type="common">red pineapple</name>
    <dbReference type="NCBI Taxonomy" id="296719"/>
    <lineage>
        <taxon>Eukaryota</taxon>
        <taxon>Viridiplantae</taxon>
        <taxon>Streptophyta</taxon>
        <taxon>Embryophyta</taxon>
        <taxon>Tracheophyta</taxon>
        <taxon>Spermatophyta</taxon>
        <taxon>Magnoliopsida</taxon>
        <taxon>Liliopsida</taxon>
        <taxon>Poales</taxon>
        <taxon>Bromeliaceae</taxon>
        <taxon>Bromelioideae</taxon>
        <taxon>Ananas</taxon>
    </lineage>
</organism>
<accession>A0A6V7QGY3</accession>
<dbReference type="AlphaFoldDB" id="A0A6V7QGY3"/>
<reference evidence="1" key="1">
    <citation type="submission" date="2020-07" db="EMBL/GenBank/DDBJ databases">
        <authorList>
            <person name="Lin J."/>
        </authorList>
    </citation>
    <scope>NUCLEOTIDE SEQUENCE</scope>
</reference>
<dbReference type="EMBL" id="LR862136">
    <property type="protein sequence ID" value="CAD1842360.1"/>
    <property type="molecule type" value="Genomic_DNA"/>
</dbReference>
<evidence type="ECO:0000313" key="1">
    <source>
        <dbReference type="EMBL" id="CAD1842360.1"/>
    </source>
</evidence>